<feature type="domain" description="Pycsar effector protein" evidence="9">
    <location>
        <begin position="14"/>
        <end position="165"/>
    </location>
</feature>
<evidence type="ECO:0000256" key="2">
    <source>
        <dbReference type="ARBA" id="ARBA00022475"/>
    </source>
</evidence>
<gene>
    <name evidence="10" type="ORF">GCM10010124_21920</name>
</gene>
<evidence type="ECO:0000256" key="6">
    <source>
        <dbReference type="ARBA" id="ARBA00023118"/>
    </source>
</evidence>
<evidence type="ECO:0000256" key="5">
    <source>
        <dbReference type="ARBA" id="ARBA00022989"/>
    </source>
</evidence>
<accession>A0A8J3BR08</accession>
<keyword evidence="11" id="KW-1185">Reference proteome</keyword>
<evidence type="ECO:0000313" key="11">
    <source>
        <dbReference type="Proteomes" id="UP000662200"/>
    </source>
</evidence>
<organism evidence="10 11">
    <name type="scientific">Pilimelia terevasa</name>
    <dbReference type="NCBI Taxonomy" id="53372"/>
    <lineage>
        <taxon>Bacteria</taxon>
        <taxon>Bacillati</taxon>
        <taxon>Actinomycetota</taxon>
        <taxon>Actinomycetes</taxon>
        <taxon>Micromonosporales</taxon>
        <taxon>Micromonosporaceae</taxon>
        <taxon>Pilimelia</taxon>
    </lineage>
</organism>
<feature type="transmembrane region" description="Helical" evidence="8">
    <location>
        <begin position="58"/>
        <end position="76"/>
    </location>
</feature>
<dbReference type="RefSeq" id="WP_189114148.1">
    <property type="nucleotide sequence ID" value="NZ_BMQC01000006.1"/>
</dbReference>
<protein>
    <recommendedName>
        <fullName evidence="9">Pycsar effector protein domain-containing protein</fullName>
    </recommendedName>
</protein>
<reference evidence="10" key="1">
    <citation type="journal article" date="2014" name="Int. J. Syst. Evol. Microbiol.">
        <title>Complete genome sequence of Corynebacterium casei LMG S-19264T (=DSM 44701T), isolated from a smear-ripened cheese.</title>
        <authorList>
            <consortium name="US DOE Joint Genome Institute (JGI-PGF)"/>
            <person name="Walter F."/>
            <person name="Albersmeier A."/>
            <person name="Kalinowski J."/>
            <person name="Ruckert C."/>
        </authorList>
    </citation>
    <scope>NUCLEOTIDE SEQUENCE</scope>
    <source>
        <strain evidence="10">JCM 3091</strain>
    </source>
</reference>
<dbReference type="Pfam" id="PF18967">
    <property type="entry name" value="PycTM"/>
    <property type="match status" value="1"/>
</dbReference>
<keyword evidence="6" id="KW-0051">Antiviral defense</keyword>
<reference evidence="10" key="2">
    <citation type="submission" date="2020-09" db="EMBL/GenBank/DDBJ databases">
        <authorList>
            <person name="Sun Q."/>
            <person name="Ohkuma M."/>
        </authorList>
    </citation>
    <scope>NUCLEOTIDE SEQUENCE</scope>
    <source>
        <strain evidence="10">JCM 3091</strain>
    </source>
</reference>
<evidence type="ECO:0000256" key="7">
    <source>
        <dbReference type="ARBA" id="ARBA00023136"/>
    </source>
</evidence>
<evidence type="ECO:0000256" key="1">
    <source>
        <dbReference type="ARBA" id="ARBA00004236"/>
    </source>
</evidence>
<dbReference type="AlphaFoldDB" id="A0A8J3BR08"/>
<evidence type="ECO:0000256" key="4">
    <source>
        <dbReference type="ARBA" id="ARBA00022741"/>
    </source>
</evidence>
<comment type="caution">
    <text evidence="10">The sequence shown here is derived from an EMBL/GenBank/DDBJ whole genome shotgun (WGS) entry which is preliminary data.</text>
</comment>
<dbReference type="GO" id="GO:0000166">
    <property type="term" value="F:nucleotide binding"/>
    <property type="evidence" value="ECO:0007669"/>
    <property type="project" value="UniProtKB-KW"/>
</dbReference>
<feature type="transmembrane region" description="Helical" evidence="8">
    <location>
        <begin position="147"/>
        <end position="165"/>
    </location>
</feature>
<sequence>MTCDPAGARRVEATWRALAQVQEVIRFADLKAGAVLAGSAALGGITATAAKGVRGPTGWLLAAGAGLLLAAALLALRTLAPRVAPRACSTRVYQVGRLPQRFVHDRSAFVDAWLALGGDDAALAAELAHQLWIAQLIATRKFTGIGWAIRALATAAPLLGAVLLLS</sequence>
<dbReference type="InterPro" id="IPR043760">
    <property type="entry name" value="PycTM_dom"/>
</dbReference>
<keyword evidence="5 8" id="KW-1133">Transmembrane helix</keyword>
<keyword evidence="2" id="KW-1003">Cell membrane</keyword>
<dbReference type="EMBL" id="BMQC01000006">
    <property type="protein sequence ID" value="GGK28814.1"/>
    <property type="molecule type" value="Genomic_DNA"/>
</dbReference>
<proteinExistence type="predicted"/>
<dbReference type="Proteomes" id="UP000662200">
    <property type="component" value="Unassembled WGS sequence"/>
</dbReference>
<evidence type="ECO:0000256" key="8">
    <source>
        <dbReference type="SAM" id="Phobius"/>
    </source>
</evidence>
<name>A0A8J3BR08_9ACTN</name>
<evidence type="ECO:0000259" key="9">
    <source>
        <dbReference type="Pfam" id="PF18967"/>
    </source>
</evidence>
<dbReference type="GO" id="GO:0005886">
    <property type="term" value="C:plasma membrane"/>
    <property type="evidence" value="ECO:0007669"/>
    <property type="project" value="UniProtKB-SubCell"/>
</dbReference>
<evidence type="ECO:0000256" key="3">
    <source>
        <dbReference type="ARBA" id="ARBA00022692"/>
    </source>
</evidence>
<evidence type="ECO:0000313" key="10">
    <source>
        <dbReference type="EMBL" id="GGK28814.1"/>
    </source>
</evidence>
<keyword evidence="4" id="KW-0547">Nucleotide-binding</keyword>
<comment type="subcellular location">
    <subcellularLocation>
        <location evidence="1">Cell membrane</location>
    </subcellularLocation>
</comment>
<keyword evidence="7 8" id="KW-0472">Membrane</keyword>
<dbReference type="GO" id="GO:0051607">
    <property type="term" value="P:defense response to virus"/>
    <property type="evidence" value="ECO:0007669"/>
    <property type="project" value="UniProtKB-KW"/>
</dbReference>
<keyword evidence="3 8" id="KW-0812">Transmembrane</keyword>